<dbReference type="AlphaFoldDB" id="U2KY73"/>
<dbReference type="Proteomes" id="UP000016662">
    <property type="component" value="Unassembled WGS sequence"/>
</dbReference>
<dbReference type="RefSeq" id="WP_021681919.1">
    <property type="nucleotide sequence ID" value="NZ_KI260389.1"/>
</dbReference>
<keyword evidence="2" id="KW-1185">Reference proteome</keyword>
<dbReference type="HOGENOM" id="CLU_1946029_0_0_9"/>
<dbReference type="STRING" id="411473.RUMCAL_00314"/>
<organism evidence="1 2">
    <name type="scientific">Ruminococcus callidus ATCC 27760</name>
    <dbReference type="NCBI Taxonomy" id="411473"/>
    <lineage>
        <taxon>Bacteria</taxon>
        <taxon>Bacillati</taxon>
        <taxon>Bacillota</taxon>
        <taxon>Clostridia</taxon>
        <taxon>Eubacteriales</taxon>
        <taxon>Oscillospiraceae</taxon>
        <taxon>Ruminococcus</taxon>
    </lineage>
</organism>
<protein>
    <submittedName>
        <fullName evidence="1">Uncharacterized protein</fullName>
    </submittedName>
</protein>
<dbReference type="EMBL" id="AWVF01000031">
    <property type="protein sequence ID" value="ERJ97242.1"/>
    <property type="molecule type" value="Genomic_DNA"/>
</dbReference>
<accession>U2KY73</accession>
<evidence type="ECO:0000313" key="2">
    <source>
        <dbReference type="Proteomes" id="UP000016662"/>
    </source>
</evidence>
<proteinExistence type="predicted"/>
<evidence type="ECO:0000313" key="1">
    <source>
        <dbReference type="EMBL" id="ERJ97242.1"/>
    </source>
</evidence>
<comment type="caution">
    <text evidence="1">The sequence shown here is derived from an EMBL/GenBank/DDBJ whole genome shotgun (WGS) entry which is preliminary data.</text>
</comment>
<sequence length="143" mass="16638">MLNANSRKVKDHIRLWILEHYTPDGYTGVFMKANKNYTLEDFPAVASSITQVFYSEKGFEEIRRSGIEPAFVDWMEGFPSILSDILSLCCDYSAADELASWFEMSDEERSAYDDESELSAIEIALKFVYRELSVFDTHWRYDI</sequence>
<gene>
    <name evidence="1" type="ORF">RUMCAL_00314</name>
</gene>
<name>U2KY73_9FIRM</name>
<reference evidence="1 2" key="1">
    <citation type="submission" date="2013-07" db="EMBL/GenBank/DDBJ databases">
        <authorList>
            <person name="Weinstock G."/>
            <person name="Sodergren E."/>
            <person name="Wylie T."/>
            <person name="Fulton L."/>
            <person name="Fulton R."/>
            <person name="Fronick C."/>
            <person name="O'Laughlin M."/>
            <person name="Godfrey J."/>
            <person name="Miner T."/>
            <person name="Herter B."/>
            <person name="Appelbaum E."/>
            <person name="Cordes M."/>
            <person name="Lek S."/>
            <person name="Wollam A."/>
            <person name="Pepin K.H."/>
            <person name="Palsikar V.B."/>
            <person name="Mitreva M."/>
            <person name="Wilson R.K."/>
        </authorList>
    </citation>
    <scope>NUCLEOTIDE SEQUENCE [LARGE SCALE GENOMIC DNA]</scope>
    <source>
        <strain evidence="1 2">ATCC 27760</strain>
    </source>
</reference>